<dbReference type="Pfam" id="PF07228">
    <property type="entry name" value="SpoIIE"/>
    <property type="match status" value="1"/>
</dbReference>
<dbReference type="RefSeq" id="WP_169413253.1">
    <property type="nucleotide sequence ID" value="NZ_JAAXKZ010000042.1"/>
</dbReference>
<name>A0A848DJ21_9PSEU</name>
<sequence>MPDQLERRMRLPPDAGSPARARRMLRDALRDAGLEEVGDGELTEIVLLLAGELCDNAVLHAGTAFEVDISVADGEVVVGVTDWGPSALEVHLASPRRGYGRDAGHGRGLLLVQRLAGSWGTRHDPGGRHRTWFSLELDAGAPHPAAPPAVAAAAPGPWPEADRIRWLLHIGTGLAHHLDGPALITELVRRLHELTGAPAVTVEIDRADGGGWTELACAGTEPDSAPGPATEIRLPLPAPLRGRLRIYPGSASGRADELAGLTAQRVALIVESDWLRGSDQRRRALLAYLADASELFGQSLDVDMTVAVVPQVVVPRLGQWCAVHLVGAGDLRLAALTHAVEDEVAELRTALDPTSANAAAGMTPDLRSRLRQLLRDGMNPAWLTTPTEGVAVPLTTRGHPLGVLTVGRPPGRPHSPEDIALISDIARRAALAIDNAQNAALHVATSQTLQRALLPRALPVAAGVDFAAAYVPESTGTEVGGDFYDVLPLGPGRWLASIGDVCGKGARAAARTGLVRDVLRVLVKDGRSLTEAVELLNDVMMEADDPTQFCTLAAARITTAGTATRPELAVDLVLAGHDQPVLVRADGTAELVGTHGMAAGLFDRVQVVCTTHVLGPGDILLAYTDGATERRRKRELFGPERLLLAATEADRRSAANLVADVRAVVEGFSDEPMRDDMALLAIRAVP</sequence>
<evidence type="ECO:0000313" key="5">
    <source>
        <dbReference type="Proteomes" id="UP000586918"/>
    </source>
</evidence>
<dbReference type="InterPro" id="IPR001932">
    <property type="entry name" value="PPM-type_phosphatase-like_dom"/>
</dbReference>
<feature type="domain" description="PPM-type phosphatase" evidence="3">
    <location>
        <begin position="461"/>
        <end position="684"/>
    </location>
</feature>
<dbReference type="InterPro" id="IPR052016">
    <property type="entry name" value="Bact_Sigma-Reg"/>
</dbReference>
<evidence type="ECO:0000256" key="1">
    <source>
        <dbReference type="ARBA" id="ARBA00022801"/>
    </source>
</evidence>
<accession>A0A848DJ21</accession>
<evidence type="ECO:0000256" key="2">
    <source>
        <dbReference type="SAM" id="MobiDB-lite"/>
    </source>
</evidence>
<dbReference type="GO" id="GO:0016791">
    <property type="term" value="F:phosphatase activity"/>
    <property type="evidence" value="ECO:0007669"/>
    <property type="project" value="TreeGrafter"/>
</dbReference>
<keyword evidence="5" id="KW-1185">Reference proteome</keyword>
<feature type="compositionally biased region" description="Basic and acidic residues" evidence="2">
    <location>
        <begin position="1"/>
        <end position="11"/>
    </location>
</feature>
<dbReference type="InterPro" id="IPR036890">
    <property type="entry name" value="HATPase_C_sf"/>
</dbReference>
<proteinExistence type="predicted"/>
<feature type="region of interest" description="Disordered" evidence="2">
    <location>
        <begin position="1"/>
        <end position="20"/>
    </location>
</feature>
<organism evidence="4 5">
    <name type="scientific">Pseudonocardia bannensis</name>
    <dbReference type="NCBI Taxonomy" id="630973"/>
    <lineage>
        <taxon>Bacteria</taxon>
        <taxon>Bacillati</taxon>
        <taxon>Actinomycetota</taxon>
        <taxon>Actinomycetes</taxon>
        <taxon>Pseudonocardiales</taxon>
        <taxon>Pseudonocardiaceae</taxon>
        <taxon>Pseudonocardia</taxon>
    </lineage>
</organism>
<comment type="caution">
    <text evidence="4">The sequence shown here is derived from an EMBL/GenBank/DDBJ whole genome shotgun (WGS) entry which is preliminary data.</text>
</comment>
<dbReference type="CDD" id="cd16936">
    <property type="entry name" value="HATPase_RsbW-like"/>
    <property type="match status" value="1"/>
</dbReference>
<protein>
    <submittedName>
        <fullName evidence="4">SpoIIE family protein phosphatase</fullName>
    </submittedName>
</protein>
<keyword evidence="1" id="KW-0378">Hydrolase</keyword>
<dbReference type="SUPFAM" id="SSF55781">
    <property type="entry name" value="GAF domain-like"/>
    <property type="match status" value="1"/>
</dbReference>
<dbReference type="InterPro" id="IPR036457">
    <property type="entry name" value="PPM-type-like_dom_sf"/>
</dbReference>
<dbReference type="InterPro" id="IPR003594">
    <property type="entry name" value="HATPase_dom"/>
</dbReference>
<evidence type="ECO:0000259" key="3">
    <source>
        <dbReference type="SMART" id="SM00331"/>
    </source>
</evidence>
<gene>
    <name evidence="4" type="ORF">HF519_13385</name>
</gene>
<reference evidence="4 5" key="1">
    <citation type="submission" date="2020-04" db="EMBL/GenBank/DDBJ databases">
        <authorList>
            <person name="Klaysubun C."/>
            <person name="Duangmal K."/>
            <person name="Lipun K."/>
        </authorList>
    </citation>
    <scope>NUCLEOTIDE SEQUENCE [LARGE SCALE GENOMIC DNA]</scope>
    <source>
        <strain evidence="4 5">DSM 45300</strain>
    </source>
</reference>
<dbReference type="SUPFAM" id="SSF55874">
    <property type="entry name" value="ATPase domain of HSP90 chaperone/DNA topoisomerase II/histidine kinase"/>
    <property type="match status" value="1"/>
</dbReference>
<dbReference type="Pfam" id="PF13492">
    <property type="entry name" value="GAF_3"/>
    <property type="match status" value="1"/>
</dbReference>
<dbReference type="Pfam" id="PF13581">
    <property type="entry name" value="HATPase_c_2"/>
    <property type="match status" value="1"/>
</dbReference>
<dbReference type="InterPro" id="IPR029016">
    <property type="entry name" value="GAF-like_dom_sf"/>
</dbReference>
<dbReference type="Gene3D" id="3.30.565.10">
    <property type="entry name" value="Histidine kinase-like ATPase, C-terminal domain"/>
    <property type="match status" value="1"/>
</dbReference>
<dbReference type="AlphaFoldDB" id="A0A848DJ21"/>
<evidence type="ECO:0000313" key="4">
    <source>
        <dbReference type="EMBL" id="NMH92543.1"/>
    </source>
</evidence>
<dbReference type="PANTHER" id="PTHR43156:SF2">
    <property type="entry name" value="STAGE II SPORULATION PROTEIN E"/>
    <property type="match status" value="1"/>
</dbReference>
<dbReference type="Proteomes" id="UP000586918">
    <property type="component" value="Unassembled WGS sequence"/>
</dbReference>
<dbReference type="InterPro" id="IPR003018">
    <property type="entry name" value="GAF"/>
</dbReference>
<dbReference type="Gene3D" id="3.30.450.40">
    <property type="match status" value="1"/>
</dbReference>
<dbReference type="PANTHER" id="PTHR43156">
    <property type="entry name" value="STAGE II SPORULATION PROTEIN E-RELATED"/>
    <property type="match status" value="1"/>
</dbReference>
<dbReference type="Gene3D" id="3.60.40.10">
    <property type="entry name" value="PPM-type phosphatase domain"/>
    <property type="match status" value="1"/>
</dbReference>
<dbReference type="SMART" id="SM00331">
    <property type="entry name" value="PP2C_SIG"/>
    <property type="match status" value="1"/>
</dbReference>
<dbReference type="EMBL" id="JAAXKZ010000042">
    <property type="protein sequence ID" value="NMH92543.1"/>
    <property type="molecule type" value="Genomic_DNA"/>
</dbReference>